<evidence type="ECO:0000313" key="3">
    <source>
        <dbReference type="Proteomes" id="UP000002358"/>
    </source>
</evidence>
<keyword evidence="3" id="KW-1185">Reference proteome</keyword>
<dbReference type="RefSeq" id="XP_016838740.1">
    <property type="nucleotide sequence ID" value="XM_016983251.2"/>
</dbReference>
<dbReference type="Proteomes" id="UP000002358">
    <property type="component" value="Chromosome 5"/>
</dbReference>
<feature type="compositionally biased region" description="Basic and acidic residues" evidence="1">
    <location>
        <begin position="24"/>
        <end position="33"/>
    </location>
</feature>
<accession>A0A7M7INW9</accession>
<dbReference type="AlphaFoldDB" id="A0A7M7INW9"/>
<organism evidence="2 3">
    <name type="scientific">Nasonia vitripennis</name>
    <name type="common">Parasitic wasp</name>
    <dbReference type="NCBI Taxonomy" id="7425"/>
    <lineage>
        <taxon>Eukaryota</taxon>
        <taxon>Metazoa</taxon>
        <taxon>Ecdysozoa</taxon>
        <taxon>Arthropoda</taxon>
        <taxon>Hexapoda</taxon>
        <taxon>Insecta</taxon>
        <taxon>Pterygota</taxon>
        <taxon>Neoptera</taxon>
        <taxon>Endopterygota</taxon>
        <taxon>Hymenoptera</taxon>
        <taxon>Apocrita</taxon>
        <taxon>Proctotrupomorpha</taxon>
        <taxon>Chalcidoidea</taxon>
        <taxon>Pteromalidae</taxon>
        <taxon>Pteromalinae</taxon>
        <taxon>Nasonia</taxon>
    </lineage>
</organism>
<evidence type="ECO:0008006" key="4">
    <source>
        <dbReference type="Google" id="ProtNLM"/>
    </source>
</evidence>
<evidence type="ECO:0000256" key="1">
    <source>
        <dbReference type="SAM" id="MobiDB-lite"/>
    </source>
</evidence>
<feature type="region of interest" description="Disordered" evidence="1">
    <location>
        <begin position="15"/>
        <end position="34"/>
    </location>
</feature>
<reference evidence="2" key="1">
    <citation type="submission" date="2021-01" db="UniProtKB">
        <authorList>
            <consortium name="EnsemblMetazoa"/>
        </authorList>
    </citation>
    <scope>IDENTIFICATION</scope>
</reference>
<dbReference type="InParanoid" id="A0A7M7INW9"/>
<dbReference type="OrthoDB" id="7700211at2759"/>
<protein>
    <recommendedName>
        <fullName evidence="4">Retrotransposon gag domain-containing protein</fullName>
    </recommendedName>
</protein>
<dbReference type="GeneID" id="103317887"/>
<dbReference type="KEGG" id="nvi:103317887"/>
<proteinExistence type="predicted"/>
<name>A0A7M7INW9_NASVI</name>
<sequence>MITIIQHLHKSIQPSVVMSSSTDSSDRNNRESSSDDDYYYGSWRNVFSIVQKWKATFNGDRHESIKDFLISVKSHQQLTDLGDSELLEALPCLLTEPALVWHRLIPKEWTSWEHFCEDARNVFRHSEKYNLELLEKALARKQTEDESAIDYVSELHRLAGSGCANQTLVQQHASSSAALRPRLSELVEEQEAYEPPPAPEDSTVYRNWLTIHRLKVYVGRMKFTPEVEGDVSGMIDEKLKEKTGDRRSVSGVSFSSSGGARRCYRCE</sequence>
<evidence type="ECO:0000313" key="2">
    <source>
        <dbReference type="EnsemblMetazoa" id="XP_016838740"/>
    </source>
</evidence>
<dbReference type="EnsemblMetazoa" id="XM_016983251">
    <property type="protein sequence ID" value="XP_016838740"/>
    <property type="gene ID" value="LOC103317887"/>
</dbReference>